<feature type="transmembrane region" description="Helical" evidence="5">
    <location>
        <begin position="266"/>
        <end position="283"/>
    </location>
</feature>
<dbReference type="GO" id="GO:0016020">
    <property type="term" value="C:membrane"/>
    <property type="evidence" value="ECO:0007669"/>
    <property type="project" value="UniProtKB-SubCell"/>
</dbReference>
<dbReference type="Proteomes" id="UP000005237">
    <property type="component" value="Unassembled WGS sequence"/>
</dbReference>
<feature type="transmembrane region" description="Helical" evidence="5">
    <location>
        <begin position="61"/>
        <end position="87"/>
    </location>
</feature>
<evidence type="ECO:0000259" key="6">
    <source>
        <dbReference type="PROSITE" id="PS50262"/>
    </source>
</evidence>
<keyword evidence="4 5" id="KW-0472">Membrane</keyword>
<dbReference type="Pfam" id="PF10324">
    <property type="entry name" value="7TM_GPCR_Srw"/>
    <property type="match status" value="1"/>
</dbReference>
<evidence type="ECO:0000256" key="2">
    <source>
        <dbReference type="ARBA" id="ARBA00022692"/>
    </source>
</evidence>
<evidence type="ECO:0000313" key="7">
    <source>
        <dbReference type="EnsemblMetazoa" id="CJA15279.1"/>
    </source>
</evidence>
<dbReference type="PROSITE" id="PS50262">
    <property type="entry name" value="G_PROTEIN_RECEP_F1_2"/>
    <property type="match status" value="1"/>
</dbReference>
<evidence type="ECO:0000256" key="3">
    <source>
        <dbReference type="ARBA" id="ARBA00022989"/>
    </source>
</evidence>
<protein>
    <submittedName>
        <fullName evidence="7">G_PROTEIN_RECEP_F1_2 domain-containing protein</fullName>
    </submittedName>
</protein>
<evidence type="ECO:0000256" key="5">
    <source>
        <dbReference type="SAM" id="Phobius"/>
    </source>
</evidence>
<keyword evidence="3 5" id="KW-1133">Transmembrane helix</keyword>
<evidence type="ECO:0000313" key="8">
    <source>
        <dbReference type="Proteomes" id="UP000005237"/>
    </source>
</evidence>
<dbReference type="EnsemblMetazoa" id="CJA15279.1">
    <property type="protein sequence ID" value="CJA15279.1"/>
    <property type="gene ID" value="WBGene00134483"/>
</dbReference>
<dbReference type="Gene3D" id="1.20.1070.10">
    <property type="entry name" value="Rhodopsin 7-helix transmembrane proteins"/>
    <property type="match status" value="1"/>
</dbReference>
<dbReference type="SUPFAM" id="SSF81321">
    <property type="entry name" value="Family A G protein-coupled receptor-like"/>
    <property type="match status" value="1"/>
</dbReference>
<name>A0A8R1I2K0_CAEJA</name>
<dbReference type="InterPro" id="IPR017452">
    <property type="entry name" value="GPCR_Rhodpsn_7TM"/>
</dbReference>
<sequence length="308" mass="35152">MTANTKNYDYYDYDARLEDEIERAEDASILFAKISIAFAIFALFANCAHLFFLINKELRKLSVFVIMLSLCISDIFSLCVALVSFIYKLLPLSRDGYCEPFVSLLETQITRALSAIGTAALSTSLWLTILMAAFRSLSSLFVMSKLKGILAKVSTAITVIVVIVMYSILSSAFQFYGIYRIQIRNDSESCVPTGSVNFTYRKQFKCAVLPDQFEWSRKFDYVSTAATYIQTLLYTIFTVILVVSVKKTKKESKIVNRLETTRKDNTTKMVLAMLIAFLITKVWEYMSTAIFLSLPESYIKMYRFLLCF</sequence>
<keyword evidence="2 5" id="KW-0812">Transmembrane</keyword>
<reference evidence="8" key="1">
    <citation type="submission" date="2010-08" db="EMBL/GenBank/DDBJ databases">
        <authorList>
            <consortium name="Caenorhabditis japonica Sequencing Consortium"/>
            <person name="Wilson R.K."/>
        </authorList>
    </citation>
    <scope>NUCLEOTIDE SEQUENCE [LARGE SCALE GENOMIC DNA]</scope>
    <source>
        <strain evidence="8">DF5081</strain>
    </source>
</reference>
<dbReference type="AlphaFoldDB" id="A0A8R1I2K0"/>
<evidence type="ECO:0000256" key="4">
    <source>
        <dbReference type="ARBA" id="ARBA00023136"/>
    </source>
</evidence>
<feature type="domain" description="G-protein coupled receptors family 1 profile" evidence="6">
    <location>
        <begin position="45"/>
        <end position="279"/>
    </location>
</feature>
<accession>A0A8R1I2K0</accession>
<feature type="transmembrane region" description="Helical" evidence="5">
    <location>
        <begin position="225"/>
        <end position="245"/>
    </location>
</feature>
<dbReference type="GO" id="GO:0008528">
    <property type="term" value="F:G protein-coupled peptide receptor activity"/>
    <property type="evidence" value="ECO:0007669"/>
    <property type="project" value="InterPro"/>
</dbReference>
<organism evidence="7 8">
    <name type="scientific">Caenorhabditis japonica</name>
    <dbReference type="NCBI Taxonomy" id="281687"/>
    <lineage>
        <taxon>Eukaryota</taxon>
        <taxon>Metazoa</taxon>
        <taxon>Ecdysozoa</taxon>
        <taxon>Nematoda</taxon>
        <taxon>Chromadorea</taxon>
        <taxon>Rhabditida</taxon>
        <taxon>Rhabditina</taxon>
        <taxon>Rhabditomorpha</taxon>
        <taxon>Rhabditoidea</taxon>
        <taxon>Rhabditidae</taxon>
        <taxon>Peloderinae</taxon>
        <taxon>Caenorhabditis</taxon>
    </lineage>
</organism>
<feature type="transmembrane region" description="Helical" evidence="5">
    <location>
        <begin position="112"/>
        <end position="137"/>
    </location>
</feature>
<keyword evidence="8" id="KW-1185">Reference proteome</keyword>
<feature type="transmembrane region" description="Helical" evidence="5">
    <location>
        <begin position="149"/>
        <end position="169"/>
    </location>
</feature>
<reference evidence="7" key="2">
    <citation type="submission" date="2022-06" db="UniProtKB">
        <authorList>
            <consortium name="EnsemblMetazoa"/>
        </authorList>
    </citation>
    <scope>IDENTIFICATION</scope>
    <source>
        <strain evidence="7">DF5081</strain>
    </source>
</reference>
<evidence type="ECO:0000256" key="1">
    <source>
        <dbReference type="ARBA" id="ARBA00004370"/>
    </source>
</evidence>
<dbReference type="PANTHER" id="PTHR46846:SF2">
    <property type="entry name" value="G-PROTEIN COUPLED RECEPTORS FAMILY 1 PROFILE DOMAIN-CONTAINING PROTEIN"/>
    <property type="match status" value="1"/>
</dbReference>
<feature type="transmembrane region" description="Helical" evidence="5">
    <location>
        <begin position="30"/>
        <end position="54"/>
    </location>
</feature>
<dbReference type="InterPro" id="IPR019427">
    <property type="entry name" value="7TM_GPCR_serpentine_rcpt_Srw"/>
</dbReference>
<proteinExistence type="predicted"/>
<comment type="subcellular location">
    <subcellularLocation>
        <location evidence="1">Membrane</location>
    </subcellularLocation>
</comment>
<dbReference type="PANTHER" id="PTHR46846">
    <property type="entry name" value="SERPENTINE RECEPTOR, CLASS W-RELATED"/>
    <property type="match status" value="1"/>
</dbReference>